<evidence type="ECO:0000313" key="2">
    <source>
        <dbReference type="Proteomes" id="UP000054538"/>
    </source>
</evidence>
<name>A0A0D0DTN4_9AGAM</name>
<evidence type="ECO:0000313" key="1">
    <source>
        <dbReference type="EMBL" id="KIK91971.1"/>
    </source>
</evidence>
<keyword evidence="2" id="KW-1185">Reference proteome</keyword>
<dbReference type="EMBL" id="KN825328">
    <property type="protein sequence ID" value="KIK91971.1"/>
    <property type="molecule type" value="Genomic_DNA"/>
</dbReference>
<reference evidence="1 2" key="1">
    <citation type="submission" date="2014-04" db="EMBL/GenBank/DDBJ databases">
        <authorList>
            <consortium name="DOE Joint Genome Institute"/>
            <person name="Kuo A."/>
            <person name="Kohler A."/>
            <person name="Jargeat P."/>
            <person name="Nagy L.G."/>
            <person name="Floudas D."/>
            <person name="Copeland A."/>
            <person name="Barry K.W."/>
            <person name="Cichocki N."/>
            <person name="Veneault-Fourrey C."/>
            <person name="LaButti K."/>
            <person name="Lindquist E.A."/>
            <person name="Lipzen A."/>
            <person name="Lundell T."/>
            <person name="Morin E."/>
            <person name="Murat C."/>
            <person name="Sun H."/>
            <person name="Tunlid A."/>
            <person name="Henrissat B."/>
            <person name="Grigoriev I.V."/>
            <person name="Hibbett D.S."/>
            <person name="Martin F."/>
            <person name="Nordberg H.P."/>
            <person name="Cantor M.N."/>
            <person name="Hua S.X."/>
        </authorList>
    </citation>
    <scope>NUCLEOTIDE SEQUENCE [LARGE SCALE GENOMIC DNA]</scope>
    <source>
        <strain evidence="1 2">Ve08.2h10</strain>
    </source>
</reference>
<dbReference type="Proteomes" id="UP000054538">
    <property type="component" value="Unassembled WGS sequence"/>
</dbReference>
<organism evidence="1 2">
    <name type="scientific">Paxillus rubicundulus Ve08.2h10</name>
    <dbReference type="NCBI Taxonomy" id="930991"/>
    <lineage>
        <taxon>Eukaryota</taxon>
        <taxon>Fungi</taxon>
        <taxon>Dikarya</taxon>
        <taxon>Basidiomycota</taxon>
        <taxon>Agaricomycotina</taxon>
        <taxon>Agaricomycetes</taxon>
        <taxon>Agaricomycetidae</taxon>
        <taxon>Boletales</taxon>
        <taxon>Paxilineae</taxon>
        <taxon>Paxillaceae</taxon>
        <taxon>Paxillus</taxon>
    </lineage>
</organism>
<dbReference type="InParanoid" id="A0A0D0DTN4"/>
<sequence>MPLLVLQSEHSTSTTSLQTALKCTELPWFYICNTNFPTSRTQTGRRAGLMLPETLLGTCLSVHTPVRRLTTTTARVRTHLS</sequence>
<gene>
    <name evidence="1" type="ORF">PAXRUDRAFT_604011</name>
</gene>
<accession>A0A0D0DTN4</accession>
<protein>
    <submittedName>
        <fullName evidence="1">Uncharacterized protein</fullName>
    </submittedName>
</protein>
<proteinExistence type="predicted"/>
<dbReference type="HOGENOM" id="CLU_2574577_0_0_1"/>
<dbReference type="AlphaFoldDB" id="A0A0D0DTN4"/>
<reference evidence="2" key="2">
    <citation type="submission" date="2015-01" db="EMBL/GenBank/DDBJ databases">
        <title>Evolutionary Origins and Diversification of the Mycorrhizal Mutualists.</title>
        <authorList>
            <consortium name="DOE Joint Genome Institute"/>
            <consortium name="Mycorrhizal Genomics Consortium"/>
            <person name="Kohler A."/>
            <person name="Kuo A."/>
            <person name="Nagy L.G."/>
            <person name="Floudas D."/>
            <person name="Copeland A."/>
            <person name="Barry K.W."/>
            <person name="Cichocki N."/>
            <person name="Veneault-Fourrey C."/>
            <person name="LaButti K."/>
            <person name="Lindquist E.A."/>
            <person name="Lipzen A."/>
            <person name="Lundell T."/>
            <person name="Morin E."/>
            <person name="Murat C."/>
            <person name="Riley R."/>
            <person name="Ohm R."/>
            <person name="Sun H."/>
            <person name="Tunlid A."/>
            <person name="Henrissat B."/>
            <person name="Grigoriev I.V."/>
            <person name="Hibbett D.S."/>
            <person name="Martin F."/>
        </authorList>
    </citation>
    <scope>NUCLEOTIDE SEQUENCE [LARGE SCALE GENOMIC DNA]</scope>
    <source>
        <strain evidence="2">Ve08.2h10</strain>
    </source>
</reference>